<dbReference type="PANTHER" id="PTHR10286">
    <property type="entry name" value="INORGANIC PYROPHOSPHATASE"/>
    <property type="match status" value="1"/>
</dbReference>
<dbReference type="eggNOG" id="COG0221">
    <property type="taxonomic scope" value="Bacteria"/>
</dbReference>
<dbReference type="FunFam" id="3.90.80.10:FF:000003">
    <property type="entry name" value="Inorganic pyrophosphatase"/>
    <property type="match status" value="1"/>
</dbReference>
<sequence length="214" mass="23749">MLHGGWSKPTPGVTCGKKYLIARLPQSAVSLKNSVMDLSRIPAQPKPGLINVLIEIPAGSKNKYEFDKDLQAFALDRVLYASVQYPYDYGFVPNTLADDGDPLDGMVLMDQPTFPGCVIAARPIGMLEMIDGGDRDEKILCVPDKDPRYTHVKSLQDIAPHRLEEIAEFFRTYKNLEKKVTEILGWKDVGHVMPLVEKCIQAGSEKGRDSDAES</sequence>
<feature type="binding site" evidence="8">
    <location>
        <position position="173"/>
    </location>
    <ligand>
        <name>substrate</name>
    </ligand>
</feature>
<comment type="subcellular location">
    <subcellularLocation>
        <location evidence="8">Cytoplasm</location>
    </subcellularLocation>
</comment>
<gene>
    <name evidence="8" type="primary">ppa</name>
    <name evidence="9" type="ORF">Mic7113_5103</name>
</gene>
<dbReference type="GO" id="GO:0006796">
    <property type="term" value="P:phosphate-containing compound metabolic process"/>
    <property type="evidence" value="ECO:0007669"/>
    <property type="project" value="InterPro"/>
</dbReference>
<dbReference type="HAMAP" id="MF_00209">
    <property type="entry name" value="Inorganic_PPase"/>
    <property type="match status" value="1"/>
</dbReference>
<evidence type="ECO:0000313" key="9">
    <source>
        <dbReference type="EMBL" id="AFZ20760.1"/>
    </source>
</evidence>
<feature type="binding site" evidence="8">
    <location>
        <position position="63"/>
    </location>
    <ligand>
        <name>substrate</name>
    </ligand>
</feature>
<dbReference type="EC" id="3.6.1.1" evidence="8"/>
<dbReference type="HOGENOM" id="CLU_073198_1_2_3"/>
<feature type="binding site" evidence="8">
    <location>
        <position position="77"/>
    </location>
    <ligand>
        <name>substrate</name>
    </ligand>
</feature>
<dbReference type="PROSITE" id="PS00387">
    <property type="entry name" value="PPASE"/>
    <property type="match status" value="1"/>
</dbReference>
<keyword evidence="4 8" id="KW-0479">Metal-binding</keyword>
<keyword evidence="10" id="KW-1185">Reference proteome</keyword>
<evidence type="ECO:0000256" key="3">
    <source>
        <dbReference type="ARBA" id="ARBA00022490"/>
    </source>
</evidence>
<dbReference type="KEGG" id="mic:Mic7113_5103"/>
<accession>K9WK17</accession>
<comment type="cofactor">
    <cofactor evidence="1 8">
        <name>Mg(2+)</name>
        <dbReference type="ChEBI" id="CHEBI:18420"/>
    </cofactor>
</comment>
<evidence type="ECO:0000256" key="1">
    <source>
        <dbReference type="ARBA" id="ARBA00001946"/>
    </source>
</evidence>
<keyword evidence="6 8" id="KW-0460">Magnesium</keyword>
<dbReference type="Gene3D" id="3.90.80.10">
    <property type="entry name" value="Inorganic pyrophosphatase"/>
    <property type="match status" value="1"/>
</dbReference>
<feature type="binding site" evidence="8">
    <location>
        <position position="104"/>
    </location>
    <ligand>
        <name>Mg(2+)</name>
        <dbReference type="ChEBI" id="CHEBI:18420"/>
        <label>1</label>
    </ligand>
</feature>
<feature type="binding site" evidence="8">
    <location>
        <position position="136"/>
    </location>
    <ligand>
        <name>Mg(2+)</name>
        <dbReference type="ChEBI" id="CHEBI:18420"/>
        <label>1</label>
    </ligand>
</feature>
<dbReference type="GO" id="GO:0004427">
    <property type="term" value="F:inorganic diphosphate phosphatase activity"/>
    <property type="evidence" value="ECO:0007669"/>
    <property type="project" value="UniProtKB-UniRule"/>
</dbReference>
<evidence type="ECO:0000256" key="8">
    <source>
        <dbReference type="HAMAP-Rule" id="MF_00209"/>
    </source>
</evidence>
<evidence type="ECO:0000256" key="5">
    <source>
        <dbReference type="ARBA" id="ARBA00022801"/>
    </source>
</evidence>
<dbReference type="STRING" id="1173027.Mic7113_5103"/>
<feature type="binding site" evidence="8">
    <location>
        <position position="99"/>
    </location>
    <ligand>
        <name>Mg(2+)</name>
        <dbReference type="ChEBI" id="CHEBI:18420"/>
        <label>1</label>
    </ligand>
</feature>
<dbReference type="SUPFAM" id="SSF50324">
    <property type="entry name" value="Inorganic pyrophosphatase"/>
    <property type="match status" value="1"/>
</dbReference>
<dbReference type="GO" id="GO:0005737">
    <property type="term" value="C:cytoplasm"/>
    <property type="evidence" value="ECO:0007669"/>
    <property type="project" value="UniProtKB-SubCell"/>
</dbReference>
<dbReference type="GO" id="GO:0000287">
    <property type="term" value="F:magnesium ion binding"/>
    <property type="evidence" value="ECO:0007669"/>
    <property type="project" value="UniProtKB-UniRule"/>
</dbReference>
<proteinExistence type="inferred from homology"/>
<keyword evidence="3 8" id="KW-0963">Cytoplasm</keyword>
<dbReference type="InterPro" id="IPR036649">
    <property type="entry name" value="Pyrophosphatase_sf"/>
</dbReference>
<comment type="function">
    <text evidence="8">Catalyzes the hydrolysis of inorganic pyrophosphate (PPi) forming two phosphate ions.</text>
</comment>
<comment type="subunit">
    <text evidence="2 8">Homohexamer.</text>
</comment>
<evidence type="ECO:0000256" key="4">
    <source>
        <dbReference type="ARBA" id="ARBA00022723"/>
    </source>
</evidence>
<evidence type="ECO:0000256" key="7">
    <source>
        <dbReference type="ARBA" id="ARBA00047820"/>
    </source>
</evidence>
<feature type="binding site" evidence="8">
    <location>
        <position position="89"/>
    </location>
    <ligand>
        <name>substrate</name>
    </ligand>
</feature>
<keyword evidence="5 8" id="KW-0378">Hydrolase</keyword>
<comment type="similarity">
    <text evidence="8">Belongs to the PPase family.</text>
</comment>
<dbReference type="CDD" id="cd00412">
    <property type="entry name" value="pyrophosphatase"/>
    <property type="match status" value="1"/>
</dbReference>
<comment type="catalytic activity">
    <reaction evidence="7 8">
        <text>diphosphate + H2O = 2 phosphate + H(+)</text>
        <dbReference type="Rhea" id="RHEA:24576"/>
        <dbReference type="ChEBI" id="CHEBI:15377"/>
        <dbReference type="ChEBI" id="CHEBI:15378"/>
        <dbReference type="ChEBI" id="CHEBI:33019"/>
        <dbReference type="ChEBI" id="CHEBI:43474"/>
        <dbReference type="EC" id="3.6.1.1"/>
    </reaction>
</comment>
<feature type="binding site" evidence="8">
    <location>
        <position position="104"/>
    </location>
    <ligand>
        <name>Mg(2+)</name>
        <dbReference type="ChEBI" id="CHEBI:18420"/>
        <label>2</label>
    </ligand>
</feature>
<evidence type="ECO:0000256" key="2">
    <source>
        <dbReference type="ARBA" id="ARBA00011643"/>
    </source>
</evidence>
<protein>
    <recommendedName>
        <fullName evidence="8">Inorganic pyrophosphatase</fullName>
        <ecNumber evidence="8">3.6.1.1</ecNumber>
    </recommendedName>
    <alternativeName>
        <fullName evidence="8">Pyrophosphate phospho-hydrolase</fullName>
        <shortName evidence="8">PPase</shortName>
    </alternativeName>
</protein>
<organism evidence="9 10">
    <name type="scientific">Allocoleopsis franciscana PCC 7113</name>
    <dbReference type="NCBI Taxonomy" id="1173027"/>
    <lineage>
        <taxon>Bacteria</taxon>
        <taxon>Bacillati</taxon>
        <taxon>Cyanobacteriota</taxon>
        <taxon>Cyanophyceae</taxon>
        <taxon>Coleofasciculales</taxon>
        <taxon>Coleofasciculaceae</taxon>
        <taxon>Allocoleopsis</taxon>
        <taxon>Allocoleopsis franciscana</taxon>
    </lineage>
</organism>
<dbReference type="InterPro" id="IPR008162">
    <property type="entry name" value="Pyrophosphatase"/>
</dbReference>
<dbReference type="Proteomes" id="UP000010471">
    <property type="component" value="Chromosome"/>
</dbReference>
<evidence type="ECO:0000256" key="6">
    <source>
        <dbReference type="ARBA" id="ARBA00022842"/>
    </source>
</evidence>
<dbReference type="Pfam" id="PF00719">
    <property type="entry name" value="Pyrophosphatase"/>
    <property type="match status" value="1"/>
</dbReference>
<dbReference type="AlphaFoldDB" id="K9WK17"/>
<dbReference type="EMBL" id="CP003630">
    <property type="protein sequence ID" value="AFZ20760.1"/>
    <property type="molecule type" value="Genomic_DNA"/>
</dbReference>
<reference evidence="9 10" key="1">
    <citation type="submission" date="2012-06" db="EMBL/GenBank/DDBJ databases">
        <title>Finished chromosome of genome of Microcoleus sp. PCC 7113.</title>
        <authorList>
            <consortium name="US DOE Joint Genome Institute"/>
            <person name="Gugger M."/>
            <person name="Coursin T."/>
            <person name="Rippka R."/>
            <person name="Tandeau De Marsac N."/>
            <person name="Huntemann M."/>
            <person name="Wei C.-L."/>
            <person name="Han J."/>
            <person name="Detter J.C."/>
            <person name="Han C."/>
            <person name="Tapia R."/>
            <person name="Chen A."/>
            <person name="Kyrpides N."/>
            <person name="Mavromatis K."/>
            <person name="Markowitz V."/>
            <person name="Szeto E."/>
            <person name="Ivanova N."/>
            <person name="Pagani I."/>
            <person name="Pati A."/>
            <person name="Goodwin L."/>
            <person name="Nordberg H.P."/>
            <person name="Cantor M.N."/>
            <person name="Hua S.X."/>
            <person name="Woyke T."/>
            <person name="Kerfeld C.A."/>
        </authorList>
    </citation>
    <scope>NUCLEOTIDE SEQUENCE [LARGE SCALE GENOMIC DNA]</scope>
    <source>
        <strain evidence="9 10">PCC 7113</strain>
    </source>
</reference>
<name>K9WK17_9CYAN</name>
<dbReference type="PATRIC" id="fig|1173027.3.peg.5656"/>
<evidence type="ECO:0000313" key="10">
    <source>
        <dbReference type="Proteomes" id="UP000010471"/>
    </source>
</evidence>